<name>A0AAF0IAP2_ODILC</name>
<sequence>MSEDVQRTLIKKIEELVNLNNSLKSLFKELIEIVAGKFEQIRTSLNQLKEQKIDFKELYDRILSIEEAVRNLPVKPAVTVKPEPAPVQEVKVSEAKVKPVEEPVSVAARISQATSSKGPVDDIFRYMASTLSADLSGEELAREFEASRDKLMEYHSFHPVYHEIARVINTLRKYKDSKLTKRDVEELAAQIERWRDRMVS</sequence>
<evidence type="ECO:0000313" key="2">
    <source>
        <dbReference type="Proteomes" id="UP000186851"/>
    </source>
</evidence>
<protein>
    <submittedName>
        <fullName evidence="1">Uncharacterized protein</fullName>
    </submittedName>
</protein>
<reference evidence="1" key="2">
    <citation type="journal article" date="2022" name="Nat. Microbiol.">
        <title>A closed Candidatus Odinarchaeum chromosome exposes Asgard archaeal viruses.</title>
        <authorList>
            <person name="Tamarit D."/>
            <person name="Caceres E.F."/>
            <person name="Krupovic M."/>
            <person name="Nijland R."/>
            <person name="Eme L."/>
            <person name="Robinson N.P."/>
            <person name="Ettema T.J.G."/>
        </authorList>
    </citation>
    <scope>NUCLEOTIDE SEQUENCE</scope>
    <source>
        <strain evidence="1">LCB_4</strain>
    </source>
</reference>
<accession>A0AAF0IAP2</accession>
<reference evidence="1" key="1">
    <citation type="journal article" date="2017" name="Nature">
        <title>Asgard archaea illuminate the origin of eukaryotic cellular complexity.</title>
        <authorList>
            <person name="Zaremba-Niedzwiedzka K."/>
            <person name="Caceres E.F."/>
            <person name="Saw J.H."/>
            <person name="Backstrom D."/>
            <person name="Juzokaite L."/>
            <person name="Vancaester E."/>
            <person name="Seitz K.W."/>
            <person name="Anantharaman K."/>
            <person name="Starnawski P."/>
            <person name="Kjeldsen K.U."/>
            <person name="Scott M.B."/>
            <person name="Nunoura T."/>
            <person name="Banfield J.F."/>
            <person name="Schramm A."/>
            <person name="Baker B.J."/>
            <person name="Spang A."/>
            <person name="Ettema T.J.G."/>
        </authorList>
    </citation>
    <scope>NUCLEOTIDE SEQUENCE</scope>
    <source>
        <strain evidence="1">LCB_4</strain>
    </source>
</reference>
<gene>
    <name evidence="1" type="ORF">OdinLCB4_006665</name>
</gene>
<dbReference type="KEGG" id="oyw:OdinLCB4_006665"/>
<evidence type="ECO:0000313" key="1">
    <source>
        <dbReference type="EMBL" id="WEU40148.1"/>
    </source>
</evidence>
<dbReference type="AlphaFoldDB" id="A0AAF0IAP2"/>
<dbReference type="EMBL" id="CP091871">
    <property type="protein sequence ID" value="WEU40148.1"/>
    <property type="molecule type" value="Genomic_DNA"/>
</dbReference>
<proteinExistence type="predicted"/>
<dbReference type="Proteomes" id="UP000186851">
    <property type="component" value="Chromosome"/>
</dbReference>
<organism evidence="1 2">
    <name type="scientific">Odinarchaeota yellowstonii (strain LCB_4)</name>
    <dbReference type="NCBI Taxonomy" id="1841599"/>
    <lineage>
        <taxon>Archaea</taxon>
        <taxon>Promethearchaeati</taxon>
        <taxon>Candidatus Odinarchaeota</taxon>
        <taxon>Candidatus Odinarchaeia</taxon>
        <taxon>Candidatus Odinarchaeales</taxon>
        <taxon>Candidatus Odinarchaeaceae</taxon>
        <taxon>Candidatus Odinarchaeum</taxon>
    </lineage>
</organism>